<protein>
    <recommendedName>
        <fullName evidence="5">GDSL esterase/lipase</fullName>
    </recommendedName>
</protein>
<evidence type="ECO:0000313" key="4">
    <source>
        <dbReference type="Proteomes" id="UP001497444"/>
    </source>
</evidence>
<feature type="chain" id="PRO_5046689898" description="GDSL esterase/lipase" evidence="2">
    <location>
        <begin position="29"/>
        <end position="458"/>
    </location>
</feature>
<organism evidence="3 4">
    <name type="scientific">Sphagnum jensenii</name>
    <dbReference type="NCBI Taxonomy" id="128206"/>
    <lineage>
        <taxon>Eukaryota</taxon>
        <taxon>Viridiplantae</taxon>
        <taxon>Streptophyta</taxon>
        <taxon>Embryophyta</taxon>
        <taxon>Bryophyta</taxon>
        <taxon>Sphagnophytina</taxon>
        <taxon>Sphagnopsida</taxon>
        <taxon>Sphagnales</taxon>
        <taxon>Sphagnaceae</taxon>
        <taxon>Sphagnum</taxon>
    </lineage>
</organism>
<dbReference type="Proteomes" id="UP001497444">
    <property type="component" value="Chromosome 16"/>
</dbReference>
<evidence type="ECO:0000256" key="1">
    <source>
        <dbReference type="ARBA" id="ARBA00008668"/>
    </source>
</evidence>
<dbReference type="EMBL" id="OZ020111">
    <property type="protein sequence ID" value="CAK9264171.1"/>
    <property type="molecule type" value="Genomic_DNA"/>
</dbReference>
<name>A0ABP0WBE7_9BRYO</name>
<keyword evidence="2" id="KW-0732">Signal</keyword>
<dbReference type="InterPro" id="IPR008265">
    <property type="entry name" value="Lipase_GDSL_AS"/>
</dbReference>
<evidence type="ECO:0008006" key="5">
    <source>
        <dbReference type="Google" id="ProtNLM"/>
    </source>
</evidence>
<dbReference type="InterPro" id="IPR036514">
    <property type="entry name" value="SGNH_hydro_sf"/>
</dbReference>
<accession>A0ABP0WBE7</accession>
<dbReference type="InterPro" id="IPR001087">
    <property type="entry name" value="GDSL"/>
</dbReference>
<dbReference type="Gene3D" id="3.40.50.1110">
    <property type="entry name" value="SGNH hydrolase"/>
    <property type="match status" value="1"/>
</dbReference>
<dbReference type="PANTHER" id="PTHR22835">
    <property type="entry name" value="ZINC FINGER FYVE DOMAIN CONTAINING PROTEIN"/>
    <property type="match status" value="1"/>
</dbReference>
<dbReference type="SUPFAM" id="SSF52266">
    <property type="entry name" value="SGNH hydrolase"/>
    <property type="match status" value="1"/>
</dbReference>
<feature type="signal peptide" evidence="2">
    <location>
        <begin position="1"/>
        <end position="28"/>
    </location>
</feature>
<proteinExistence type="inferred from homology"/>
<reference evidence="3" key="1">
    <citation type="submission" date="2024-02" db="EMBL/GenBank/DDBJ databases">
        <authorList>
            <consortium name="ELIXIR-Norway"/>
            <consortium name="Elixir Norway"/>
        </authorList>
    </citation>
    <scope>NUCLEOTIDE SEQUENCE</scope>
</reference>
<dbReference type="Pfam" id="PF00657">
    <property type="entry name" value="Lipase_GDSL"/>
    <property type="match status" value="1"/>
</dbReference>
<keyword evidence="4" id="KW-1185">Reference proteome</keyword>
<dbReference type="PROSITE" id="PS01098">
    <property type="entry name" value="LIPASE_GDSL_SER"/>
    <property type="match status" value="1"/>
</dbReference>
<dbReference type="PANTHER" id="PTHR22835:SF659">
    <property type="entry name" value="GDSL LIPASE_ACYLHYDROLASE, PUTATIVE (AFU_ORTHOLOGUE AFUA_2G00510)-RELATED"/>
    <property type="match status" value="1"/>
</dbReference>
<sequence>MAVSITGRLLLQLLLLFLASHVGDLTEAAQIIQLIDDANQSHHVVGTGHNFSTTAGSQPHVESDAHSNLSINSLSTTAPNSRSLLTTNSFTCPQAFFIFGDSLSDTGNVQFVFSGYNQSILNYPYGESYNFTEPGRDRFCDGRLLIDFLAQAFGFPFFEPIALQLHPTLTPDYTHGVNFAYAGATARPDITLVPFFLQLQLDQFFVYKTAILNSAQPYTPVSFLPTAAYIIPEIGANDFYNSYNRGLSPQDVIDMILPQSLSSLISAVEQLHDGGARTIIVGNHSPQGCSPIMLTKFGGSGPFDSNGCLDEYNNVTRVFNARLQQALTNLQQSYAADGTLIIQYDGFSAITELFTDPARYGFDPNKKLKACCGFGGVYNCNPDVFCGGSGELSLPGVGPQFVRVDSAPDPQDYIVWDGIHLTQATHRLITSSFLTGQYVISPPGFNLKELCNLDFSQF</sequence>
<comment type="similarity">
    <text evidence="1">Belongs to the 'GDSL' lipolytic enzyme family.</text>
</comment>
<gene>
    <name evidence="3" type="ORF">CSSPJE1EN1_LOCUS9649</name>
</gene>
<evidence type="ECO:0000256" key="2">
    <source>
        <dbReference type="SAM" id="SignalP"/>
    </source>
</evidence>
<evidence type="ECO:0000313" key="3">
    <source>
        <dbReference type="EMBL" id="CAK9264171.1"/>
    </source>
</evidence>